<protein>
    <submittedName>
        <fullName evidence="2">Uncharacterized protein</fullName>
    </submittedName>
</protein>
<dbReference type="AlphaFoldDB" id="A0A8H3G7A9"/>
<organism evidence="2 3">
    <name type="scientific">Imshaugia aleurites</name>
    <dbReference type="NCBI Taxonomy" id="172621"/>
    <lineage>
        <taxon>Eukaryota</taxon>
        <taxon>Fungi</taxon>
        <taxon>Dikarya</taxon>
        <taxon>Ascomycota</taxon>
        <taxon>Pezizomycotina</taxon>
        <taxon>Lecanoromycetes</taxon>
        <taxon>OSLEUM clade</taxon>
        <taxon>Lecanoromycetidae</taxon>
        <taxon>Lecanorales</taxon>
        <taxon>Lecanorineae</taxon>
        <taxon>Parmeliaceae</taxon>
        <taxon>Imshaugia</taxon>
    </lineage>
</organism>
<name>A0A8H3G7A9_9LECA</name>
<accession>A0A8H3G7A9</accession>
<reference evidence="2" key="1">
    <citation type="submission" date="2021-03" db="EMBL/GenBank/DDBJ databases">
        <authorList>
            <person name="Tagirdzhanova G."/>
        </authorList>
    </citation>
    <scope>NUCLEOTIDE SEQUENCE</scope>
</reference>
<gene>
    <name evidence="2" type="ORF">IMSHALPRED_000692</name>
</gene>
<proteinExistence type="predicted"/>
<evidence type="ECO:0000313" key="3">
    <source>
        <dbReference type="Proteomes" id="UP000664534"/>
    </source>
</evidence>
<keyword evidence="1" id="KW-0732">Signal</keyword>
<sequence>MKISLIMFSAIQLWLWGFPWTTSAALSLTSSPLRLANELANTSRTFNITTPVPLEVLPDPWDYKVDGTPITIRFYEYGADLDARNGSILVQHARLIALDHEGVWDQIIEEDLRTDDYGGLELRLYPEARTTWRTWYEVTLAMEVVILLALRREFNFLIRLEGQEGSDGYGLLRVA</sequence>
<keyword evidence="3" id="KW-1185">Reference proteome</keyword>
<feature type="signal peptide" evidence="1">
    <location>
        <begin position="1"/>
        <end position="24"/>
    </location>
</feature>
<dbReference type="Proteomes" id="UP000664534">
    <property type="component" value="Unassembled WGS sequence"/>
</dbReference>
<evidence type="ECO:0000256" key="1">
    <source>
        <dbReference type="SAM" id="SignalP"/>
    </source>
</evidence>
<dbReference type="OrthoDB" id="10442081at2759"/>
<dbReference type="EMBL" id="CAJPDT010000106">
    <property type="protein sequence ID" value="CAF9938172.1"/>
    <property type="molecule type" value="Genomic_DNA"/>
</dbReference>
<evidence type="ECO:0000313" key="2">
    <source>
        <dbReference type="EMBL" id="CAF9938172.1"/>
    </source>
</evidence>
<feature type="chain" id="PRO_5034277573" evidence="1">
    <location>
        <begin position="25"/>
        <end position="175"/>
    </location>
</feature>
<comment type="caution">
    <text evidence="2">The sequence shown here is derived from an EMBL/GenBank/DDBJ whole genome shotgun (WGS) entry which is preliminary data.</text>
</comment>